<dbReference type="AlphaFoldDB" id="A0A1H9JA63"/>
<gene>
    <name evidence="2" type="ORF">SAMN04489841_2485</name>
</gene>
<protein>
    <submittedName>
        <fullName evidence="2">Uncharacterized protein</fullName>
    </submittedName>
</protein>
<keyword evidence="3" id="KW-1185">Reference proteome</keyword>
<sequence>MSDDEPVTDGEFSPADESSTGDELTLDADSIDGNASATRRQPVPCPRRDAPVALVVSDGPAVHEASPCGCLVPGSLLEGRETSTE</sequence>
<evidence type="ECO:0000313" key="3">
    <source>
        <dbReference type="Proteomes" id="UP000199114"/>
    </source>
</evidence>
<proteinExistence type="predicted"/>
<name>A0A1H9JA63_9EURY</name>
<accession>A0A1H9JA63</accession>
<reference evidence="3" key="1">
    <citation type="submission" date="2016-10" db="EMBL/GenBank/DDBJ databases">
        <authorList>
            <person name="Varghese N."/>
            <person name="Submissions S."/>
        </authorList>
    </citation>
    <scope>NUCLEOTIDE SEQUENCE [LARGE SCALE GENOMIC DNA]</scope>
    <source>
        <strain evidence="3">DSM 25055</strain>
    </source>
</reference>
<organism evidence="2 3">
    <name type="scientific">Natrinema salaciae</name>
    <dbReference type="NCBI Taxonomy" id="1186196"/>
    <lineage>
        <taxon>Archaea</taxon>
        <taxon>Methanobacteriati</taxon>
        <taxon>Methanobacteriota</taxon>
        <taxon>Stenosarchaea group</taxon>
        <taxon>Halobacteria</taxon>
        <taxon>Halobacteriales</taxon>
        <taxon>Natrialbaceae</taxon>
        <taxon>Natrinema</taxon>
    </lineage>
</organism>
<dbReference type="RefSeq" id="WP_090617898.1">
    <property type="nucleotide sequence ID" value="NZ_FOFD01000003.1"/>
</dbReference>
<dbReference type="EMBL" id="FOFD01000003">
    <property type="protein sequence ID" value="SEQ83750.1"/>
    <property type="molecule type" value="Genomic_DNA"/>
</dbReference>
<feature type="region of interest" description="Disordered" evidence="1">
    <location>
        <begin position="1"/>
        <end position="47"/>
    </location>
</feature>
<evidence type="ECO:0000256" key="1">
    <source>
        <dbReference type="SAM" id="MobiDB-lite"/>
    </source>
</evidence>
<dbReference type="Proteomes" id="UP000199114">
    <property type="component" value="Unassembled WGS sequence"/>
</dbReference>
<evidence type="ECO:0000313" key="2">
    <source>
        <dbReference type="EMBL" id="SEQ83750.1"/>
    </source>
</evidence>